<keyword evidence="5" id="KW-0520">NAD</keyword>
<dbReference type="RefSeq" id="XP_003959193.1">
    <property type="nucleotide sequence ID" value="XM_003959144.1"/>
</dbReference>
<evidence type="ECO:0008006" key="9">
    <source>
        <dbReference type="Google" id="ProtNLM"/>
    </source>
</evidence>
<dbReference type="EMBL" id="HE650829">
    <property type="protein sequence ID" value="CCF60058.1"/>
    <property type="molecule type" value="Genomic_DNA"/>
</dbReference>
<dbReference type="STRING" id="1071382.H2B0A8"/>
<dbReference type="GeneID" id="13883693"/>
<dbReference type="HOGENOM" id="CLU_008831_1_5_1"/>
<dbReference type="InParanoid" id="H2B0A8"/>
<feature type="compositionally biased region" description="Acidic residues" evidence="6">
    <location>
        <begin position="465"/>
        <end position="480"/>
    </location>
</feature>
<dbReference type="GO" id="GO:0006741">
    <property type="term" value="P:NADP+ biosynthetic process"/>
    <property type="evidence" value="ECO:0007669"/>
    <property type="project" value="EnsemblFungi"/>
</dbReference>
<dbReference type="FunCoup" id="H2B0A8">
    <property type="interactions" value="549"/>
</dbReference>
<dbReference type="FunFam" id="2.60.200.30:FF:000005">
    <property type="entry name" value="NAD+ kinase Utr1"/>
    <property type="match status" value="1"/>
</dbReference>
<feature type="compositionally biased region" description="Low complexity" evidence="6">
    <location>
        <begin position="36"/>
        <end position="49"/>
    </location>
</feature>
<dbReference type="Pfam" id="PF20143">
    <property type="entry name" value="NAD_kinase_C"/>
    <property type="match status" value="1"/>
</dbReference>
<dbReference type="InterPro" id="IPR002504">
    <property type="entry name" value="NADK"/>
</dbReference>
<evidence type="ECO:0000313" key="8">
    <source>
        <dbReference type="Proteomes" id="UP000005220"/>
    </source>
</evidence>
<dbReference type="SUPFAM" id="SSF111331">
    <property type="entry name" value="NAD kinase/diacylglycerol kinase-like"/>
    <property type="match status" value="1"/>
</dbReference>
<keyword evidence="4" id="KW-0521">NADP</keyword>
<organism evidence="7 8">
    <name type="scientific">Kazachstania africana (strain ATCC 22294 / BCRC 22015 / CBS 2517 / CECT 1963 / NBRC 1671 / NRRL Y-8276)</name>
    <name type="common">Yeast</name>
    <name type="synonym">Kluyveromyces africanus</name>
    <dbReference type="NCBI Taxonomy" id="1071382"/>
    <lineage>
        <taxon>Eukaryota</taxon>
        <taxon>Fungi</taxon>
        <taxon>Dikarya</taxon>
        <taxon>Ascomycota</taxon>
        <taxon>Saccharomycotina</taxon>
        <taxon>Saccharomycetes</taxon>
        <taxon>Saccharomycetales</taxon>
        <taxon>Saccharomycetaceae</taxon>
        <taxon>Kazachstania</taxon>
    </lineage>
</organism>
<evidence type="ECO:0000256" key="5">
    <source>
        <dbReference type="ARBA" id="ARBA00023027"/>
    </source>
</evidence>
<dbReference type="InterPro" id="IPR016064">
    <property type="entry name" value="NAD/diacylglycerol_kinase_sf"/>
</dbReference>
<evidence type="ECO:0000313" key="7">
    <source>
        <dbReference type="EMBL" id="CCF60058.1"/>
    </source>
</evidence>
<dbReference type="GO" id="GO:0019674">
    <property type="term" value="P:NAD+ metabolic process"/>
    <property type="evidence" value="ECO:0007669"/>
    <property type="project" value="InterPro"/>
</dbReference>
<dbReference type="PANTHER" id="PTHR20275:SF0">
    <property type="entry name" value="NAD KINASE"/>
    <property type="match status" value="1"/>
</dbReference>
<keyword evidence="8" id="KW-1185">Reference proteome</keyword>
<dbReference type="InterPro" id="IPR017438">
    <property type="entry name" value="ATP-NAD_kinase_N"/>
</dbReference>
<dbReference type="Proteomes" id="UP000005220">
    <property type="component" value="Chromosome 9"/>
</dbReference>
<evidence type="ECO:0000256" key="6">
    <source>
        <dbReference type="SAM" id="MobiDB-lite"/>
    </source>
</evidence>
<evidence type="ECO:0000256" key="4">
    <source>
        <dbReference type="ARBA" id="ARBA00022857"/>
    </source>
</evidence>
<dbReference type="OrthoDB" id="24581at2759"/>
<dbReference type="eggNOG" id="KOG2178">
    <property type="taxonomic scope" value="Eukaryota"/>
</dbReference>
<feature type="region of interest" description="Disordered" evidence="6">
    <location>
        <begin position="26"/>
        <end position="56"/>
    </location>
</feature>
<sequence>MMEENLPKAKMSGRLMVAGDPALRSLSNKENESRESLSNLSNGSVSSLVTPHSRNRSSANTHFQYATTAYGVRMLSKDIINTKVDLQVENLMIVTKLNDVSLYYLTRELVEWVLCTFPHINVYVDSVLKNDSKFSAIEICKDSKCVASRIKYWTTDFIDSNDVFFDLVVTMGGDGTVLYVSSIFKKHVPPIMSFSLGSLGFLTNFKFENFRKDLPDILNKKIRTYLRLRLECKLYRRHKPERDPRTGKNICVVELVSTHHILNELTIDRGPSPFISMLELYGDGSLMTVAQADGLIIATPTGSTAYSLSAGGSLVCPTVNAIAVTPICPHTLSFRPIILPDNINLKVKVSAKSRSTAWASFDGKDRTELQKGDFITISASPYSFPTVESSPMEFINSISRTLNWNVREQQKSLTHMLSPKNKEKYAIESKNIEKLSSSSEEEIEEPKIFDERGKNTNGSSLSESDISDENAEDKEPEEVCVEQPNFKPNVKFTI</sequence>
<dbReference type="Gene3D" id="3.40.50.10330">
    <property type="entry name" value="Probable inorganic polyphosphate/atp-NAD kinase, domain 1"/>
    <property type="match status" value="1"/>
</dbReference>
<dbReference type="KEGG" id="kaf:KAFR_0I02790"/>
<dbReference type="Gene3D" id="2.60.200.30">
    <property type="entry name" value="Probable inorganic polyphosphate/atp-NAD kinase, domain 2"/>
    <property type="match status" value="1"/>
</dbReference>
<dbReference type="InterPro" id="IPR017437">
    <property type="entry name" value="ATP-NAD_kinase_PpnK-typ_C"/>
</dbReference>
<gene>
    <name evidence="7" type="primary">KAFR0I02790</name>
    <name evidence="7" type="ORF">KAFR_0I02790</name>
</gene>
<comment type="similarity">
    <text evidence="1">Belongs to the NAD kinase family.</text>
</comment>
<keyword evidence="2" id="KW-0808">Transferase</keyword>
<protein>
    <recommendedName>
        <fullName evidence="9">NAD+ kinase</fullName>
    </recommendedName>
</protein>
<dbReference type="AlphaFoldDB" id="H2B0A8"/>
<feature type="region of interest" description="Disordered" evidence="6">
    <location>
        <begin position="433"/>
        <end position="494"/>
    </location>
</feature>
<keyword evidence="3" id="KW-0418">Kinase</keyword>
<evidence type="ECO:0000256" key="3">
    <source>
        <dbReference type="ARBA" id="ARBA00022777"/>
    </source>
</evidence>
<evidence type="ECO:0000256" key="1">
    <source>
        <dbReference type="ARBA" id="ARBA00010995"/>
    </source>
</evidence>
<name>H2B0A8_KAZAF</name>
<dbReference type="HAMAP" id="MF_00361">
    <property type="entry name" value="NAD_kinase"/>
    <property type="match status" value="1"/>
</dbReference>
<dbReference type="Pfam" id="PF01513">
    <property type="entry name" value="NAD_kinase"/>
    <property type="match status" value="1"/>
</dbReference>
<evidence type="ECO:0000256" key="2">
    <source>
        <dbReference type="ARBA" id="ARBA00022679"/>
    </source>
</evidence>
<accession>H2B0A8</accession>
<feature type="compositionally biased region" description="Polar residues" evidence="6">
    <location>
        <begin position="455"/>
        <end position="464"/>
    </location>
</feature>
<feature type="compositionally biased region" description="Basic and acidic residues" evidence="6">
    <location>
        <begin position="445"/>
        <end position="454"/>
    </location>
</feature>
<proteinExistence type="inferred from homology"/>
<dbReference type="GO" id="GO:0006879">
    <property type="term" value="P:intracellular iron ion homeostasis"/>
    <property type="evidence" value="ECO:0007669"/>
    <property type="project" value="EnsemblFungi"/>
</dbReference>
<dbReference type="GO" id="GO:0003951">
    <property type="term" value="F:NAD+ kinase activity"/>
    <property type="evidence" value="ECO:0007669"/>
    <property type="project" value="EnsemblFungi"/>
</dbReference>
<dbReference type="GO" id="GO:0042736">
    <property type="term" value="F:NADH kinase activity"/>
    <property type="evidence" value="ECO:0007669"/>
    <property type="project" value="EnsemblFungi"/>
</dbReference>
<reference evidence="7 8" key="1">
    <citation type="journal article" date="2011" name="Proc. Natl. Acad. Sci. U.S.A.">
        <title>Evolutionary erosion of yeast sex chromosomes by mating-type switching accidents.</title>
        <authorList>
            <person name="Gordon J.L."/>
            <person name="Armisen D."/>
            <person name="Proux-Wera E."/>
            <person name="Oheigeartaigh S.S."/>
            <person name="Byrne K.P."/>
            <person name="Wolfe K.H."/>
        </authorList>
    </citation>
    <scope>NUCLEOTIDE SEQUENCE [LARGE SCALE GENOMIC DNA]</scope>
    <source>
        <strain evidence="8">ATCC 22294 / BCRC 22015 / CBS 2517 / CECT 1963 / NBRC 1671 / NRRL Y-8276</strain>
    </source>
</reference>
<dbReference type="PANTHER" id="PTHR20275">
    <property type="entry name" value="NAD KINASE"/>
    <property type="match status" value="1"/>
</dbReference>